<dbReference type="EMBL" id="FNHI01000016">
    <property type="protein sequence ID" value="SDM98933.1"/>
    <property type="molecule type" value="Genomic_DNA"/>
</dbReference>
<accession>A0A1G9XRR3</accession>
<sequence length="167" mass="17132">MVGLFWITEDSVYVGSPPAVDGRCVRLDAEGVQAIDEDGAHAWRWTELRSATVEAVPVRGTAGRGVGAALGRAIEALLTAGVGLGSEPPEMTLCLATADGTEEVPVHCAAAGGYGSEEIALSQSLLARLVAGTADLGAVESWGRSNGGLGTPKPPVREALLRGWTEP</sequence>
<organism evidence="1 2">
    <name type="scientific">Streptomyces wuyuanensis</name>
    <dbReference type="NCBI Taxonomy" id="1196353"/>
    <lineage>
        <taxon>Bacteria</taxon>
        <taxon>Bacillati</taxon>
        <taxon>Actinomycetota</taxon>
        <taxon>Actinomycetes</taxon>
        <taxon>Kitasatosporales</taxon>
        <taxon>Streptomycetaceae</taxon>
        <taxon>Streptomyces</taxon>
    </lineage>
</organism>
<proteinExistence type="predicted"/>
<reference evidence="2" key="1">
    <citation type="submission" date="2016-10" db="EMBL/GenBank/DDBJ databases">
        <authorList>
            <person name="Varghese N."/>
            <person name="Submissions S."/>
        </authorList>
    </citation>
    <scope>NUCLEOTIDE SEQUENCE [LARGE SCALE GENOMIC DNA]</scope>
    <source>
        <strain evidence="2">CGMCC 4.7042</strain>
    </source>
</reference>
<evidence type="ECO:0000313" key="1">
    <source>
        <dbReference type="EMBL" id="SDM98933.1"/>
    </source>
</evidence>
<name>A0A1G9XRR3_9ACTN</name>
<protein>
    <submittedName>
        <fullName evidence="1">Uncharacterized protein</fullName>
    </submittedName>
</protein>
<dbReference type="Proteomes" id="UP000199063">
    <property type="component" value="Unassembled WGS sequence"/>
</dbReference>
<evidence type="ECO:0000313" key="2">
    <source>
        <dbReference type="Proteomes" id="UP000199063"/>
    </source>
</evidence>
<keyword evidence="2" id="KW-1185">Reference proteome</keyword>
<gene>
    <name evidence="1" type="ORF">SAMN05444921_116152</name>
</gene>
<dbReference type="AlphaFoldDB" id="A0A1G9XRR3"/>